<evidence type="ECO:0000313" key="2">
    <source>
        <dbReference type="Proteomes" id="UP000294200"/>
    </source>
</evidence>
<dbReference type="Proteomes" id="UP000294200">
    <property type="component" value="Unassembled WGS sequence"/>
</dbReference>
<gene>
    <name evidence="1" type="ORF">BZM27_52475</name>
</gene>
<evidence type="ECO:0000313" key="1">
    <source>
        <dbReference type="EMBL" id="TCG02896.1"/>
    </source>
</evidence>
<feature type="non-terminal residue" evidence="1">
    <location>
        <position position="1"/>
    </location>
</feature>
<proteinExistence type="predicted"/>
<dbReference type="EMBL" id="MWML01000649">
    <property type="protein sequence ID" value="TCG02896.1"/>
    <property type="molecule type" value="Genomic_DNA"/>
</dbReference>
<reference evidence="1 2" key="1">
    <citation type="submission" date="2017-02" db="EMBL/GenBank/DDBJ databases">
        <title>Paraburkholderia sophoroidis sp. nov. and Paraburkholderia steynii sp. nov. rhizobial symbionts of the fynbos legume Hypocalyptus sophoroides.</title>
        <authorList>
            <person name="Steenkamp E.T."/>
            <person name="Beukes C.W."/>
            <person name="Van Zyl E."/>
            <person name="Avontuur J."/>
            <person name="Chan W.Y."/>
            <person name="Hassen A."/>
            <person name="Palmer M."/>
            <person name="Mthombeni L."/>
            <person name="Phalane F."/>
            <person name="Sereme K."/>
            <person name="Venter S.N."/>
        </authorList>
    </citation>
    <scope>NUCLEOTIDE SEQUENCE [LARGE SCALE GENOMIC DNA]</scope>
    <source>
        <strain evidence="1 2">HC1.1ba</strain>
    </source>
</reference>
<organism evidence="1 2">
    <name type="scientific">Paraburkholderia steynii</name>
    <dbReference type="NCBI Taxonomy" id="1245441"/>
    <lineage>
        <taxon>Bacteria</taxon>
        <taxon>Pseudomonadati</taxon>
        <taxon>Pseudomonadota</taxon>
        <taxon>Betaproteobacteria</taxon>
        <taxon>Burkholderiales</taxon>
        <taxon>Burkholderiaceae</taxon>
        <taxon>Paraburkholderia</taxon>
    </lineage>
</organism>
<keyword evidence="2" id="KW-1185">Reference proteome</keyword>
<dbReference type="AlphaFoldDB" id="A0A4R0WYX2"/>
<accession>A0A4R0WYX2</accession>
<name>A0A4R0WYX2_9BURK</name>
<protein>
    <submittedName>
        <fullName evidence="1">Uncharacterized protein</fullName>
    </submittedName>
</protein>
<sequence length="78" mass="8953">LLNEFAYAPREPVYAAIETALRQSAYILMRRDSIVDVAFSFLHNCWPEWCNRTINLHKSSVWTLPPSLTLLPNPGSIH</sequence>
<comment type="caution">
    <text evidence="1">The sequence shown here is derived from an EMBL/GenBank/DDBJ whole genome shotgun (WGS) entry which is preliminary data.</text>
</comment>